<dbReference type="PANTHER" id="PTHR46610">
    <property type="entry name" value="OS05G0181300 PROTEIN"/>
    <property type="match status" value="1"/>
</dbReference>
<sequence length="103" mass="11088">MAILKSRGDVAATIFVILSYASIILLFYCLRRFETAAPPGCRTMGRRSALGIILFAIPMSVSALAVHNVQADAVSKALVLVSYAGLLTGVSLFLGTFNERRRP</sequence>
<feature type="transmembrane region" description="Helical" evidence="1">
    <location>
        <begin position="12"/>
        <end position="30"/>
    </location>
</feature>
<keyword evidence="1" id="KW-0812">Transmembrane</keyword>
<evidence type="ECO:0000313" key="3">
    <source>
        <dbReference type="Proteomes" id="UP001341281"/>
    </source>
</evidence>
<gene>
    <name evidence="2" type="ORF">U9M48_029806</name>
</gene>
<evidence type="ECO:0000313" key="2">
    <source>
        <dbReference type="EMBL" id="WVZ82552.1"/>
    </source>
</evidence>
<dbReference type="EMBL" id="CP144750">
    <property type="protein sequence ID" value="WVZ82552.1"/>
    <property type="molecule type" value="Genomic_DNA"/>
</dbReference>
<dbReference type="InterPro" id="IPR045501">
    <property type="entry name" value="DUF6490"/>
</dbReference>
<dbReference type="Proteomes" id="UP001341281">
    <property type="component" value="Chromosome 06"/>
</dbReference>
<keyword evidence="1" id="KW-0472">Membrane</keyword>
<feature type="transmembrane region" description="Helical" evidence="1">
    <location>
        <begin position="50"/>
        <end position="71"/>
    </location>
</feature>
<dbReference type="AlphaFoldDB" id="A0AAQ3U2C1"/>
<protein>
    <submittedName>
        <fullName evidence="2">Uncharacterized protein</fullName>
    </submittedName>
</protein>
<proteinExistence type="predicted"/>
<name>A0AAQ3U2C1_PASNO</name>
<feature type="transmembrane region" description="Helical" evidence="1">
    <location>
        <begin position="77"/>
        <end position="97"/>
    </location>
</feature>
<keyword evidence="1" id="KW-1133">Transmembrane helix</keyword>
<evidence type="ECO:0000256" key="1">
    <source>
        <dbReference type="SAM" id="Phobius"/>
    </source>
</evidence>
<reference evidence="2 3" key="1">
    <citation type="submission" date="2024-02" db="EMBL/GenBank/DDBJ databases">
        <title>High-quality chromosome-scale genome assembly of Pensacola bahiagrass (Paspalum notatum Flugge var. saurae).</title>
        <authorList>
            <person name="Vega J.M."/>
            <person name="Podio M."/>
            <person name="Orjuela J."/>
            <person name="Siena L.A."/>
            <person name="Pessino S.C."/>
            <person name="Combes M.C."/>
            <person name="Mariac C."/>
            <person name="Albertini E."/>
            <person name="Pupilli F."/>
            <person name="Ortiz J.P.A."/>
            <person name="Leblanc O."/>
        </authorList>
    </citation>
    <scope>NUCLEOTIDE SEQUENCE [LARGE SCALE GENOMIC DNA]</scope>
    <source>
        <strain evidence="2">R1</strain>
        <tissue evidence="2">Leaf</tissue>
    </source>
</reference>
<dbReference type="PANTHER" id="PTHR46610:SF1">
    <property type="entry name" value="OS06G0147300 PROTEIN"/>
    <property type="match status" value="1"/>
</dbReference>
<organism evidence="2 3">
    <name type="scientific">Paspalum notatum var. saurae</name>
    <dbReference type="NCBI Taxonomy" id="547442"/>
    <lineage>
        <taxon>Eukaryota</taxon>
        <taxon>Viridiplantae</taxon>
        <taxon>Streptophyta</taxon>
        <taxon>Embryophyta</taxon>
        <taxon>Tracheophyta</taxon>
        <taxon>Spermatophyta</taxon>
        <taxon>Magnoliopsida</taxon>
        <taxon>Liliopsida</taxon>
        <taxon>Poales</taxon>
        <taxon>Poaceae</taxon>
        <taxon>PACMAD clade</taxon>
        <taxon>Panicoideae</taxon>
        <taxon>Andropogonodae</taxon>
        <taxon>Paspaleae</taxon>
        <taxon>Paspalinae</taxon>
        <taxon>Paspalum</taxon>
    </lineage>
</organism>
<keyword evidence="3" id="KW-1185">Reference proteome</keyword>
<accession>A0AAQ3U2C1</accession>
<dbReference type="Pfam" id="PF20100">
    <property type="entry name" value="DUF6490"/>
    <property type="match status" value="1"/>
</dbReference>